<comment type="subunit">
    <text evidence="2">Homodimer.</text>
</comment>
<keyword evidence="8" id="KW-0472">Membrane</keyword>
<evidence type="ECO:0000256" key="4">
    <source>
        <dbReference type="ARBA" id="ARBA00022576"/>
    </source>
</evidence>
<keyword evidence="4" id="KW-0032">Aminotransferase</keyword>
<evidence type="ECO:0000256" key="3">
    <source>
        <dbReference type="ARBA" id="ARBA00012753"/>
    </source>
</evidence>
<dbReference type="GO" id="GO:0004069">
    <property type="term" value="F:L-aspartate:2-oxoglutarate aminotransferase activity"/>
    <property type="evidence" value="ECO:0007669"/>
    <property type="project" value="UniProtKB-EC"/>
</dbReference>
<evidence type="ECO:0000256" key="6">
    <source>
        <dbReference type="ARBA" id="ARBA00022898"/>
    </source>
</evidence>
<protein>
    <recommendedName>
        <fullName evidence="3">aspartate transaminase</fullName>
        <ecNumber evidence="3">2.6.1.1</ecNumber>
    </recommendedName>
</protein>
<dbReference type="EMBL" id="OE839730">
    <property type="protein sequence ID" value="CAD7588395.1"/>
    <property type="molecule type" value="Genomic_DNA"/>
</dbReference>
<dbReference type="InterPro" id="IPR004839">
    <property type="entry name" value="Aminotransferase_I/II_large"/>
</dbReference>
<evidence type="ECO:0000256" key="2">
    <source>
        <dbReference type="ARBA" id="ARBA00011738"/>
    </source>
</evidence>
<keyword evidence="8" id="KW-1133">Transmembrane helix</keyword>
<dbReference type="PRINTS" id="PR00799">
    <property type="entry name" value="TRANSAMINASE"/>
</dbReference>
<dbReference type="InterPro" id="IPR015424">
    <property type="entry name" value="PyrdxlP-dep_Trfase"/>
</dbReference>
<reference evidence="10" key="1">
    <citation type="submission" date="2020-11" db="EMBL/GenBank/DDBJ databases">
        <authorList>
            <person name="Tran Van P."/>
        </authorList>
    </citation>
    <scope>NUCLEOTIDE SEQUENCE</scope>
</reference>
<feature type="transmembrane region" description="Helical" evidence="8">
    <location>
        <begin position="255"/>
        <end position="278"/>
    </location>
</feature>
<dbReference type="AlphaFoldDB" id="A0A7R9JS47"/>
<keyword evidence="6" id="KW-0663">Pyridoxal phosphate</keyword>
<evidence type="ECO:0000313" key="10">
    <source>
        <dbReference type="EMBL" id="CAD7588395.1"/>
    </source>
</evidence>
<dbReference type="GO" id="GO:0006532">
    <property type="term" value="P:aspartate biosynthetic process"/>
    <property type="evidence" value="ECO:0007669"/>
    <property type="project" value="TreeGrafter"/>
</dbReference>
<gene>
    <name evidence="10" type="ORF">TGEB3V08_LOCUS2465</name>
</gene>
<dbReference type="GO" id="GO:0005829">
    <property type="term" value="C:cytosol"/>
    <property type="evidence" value="ECO:0007669"/>
    <property type="project" value="TreeGrafter"/>
</dbReference>
<dbReference type="Pfam" id="PF00155">
    <property type="entry name" value="Aminotran_1_2"/>
    <property type="match status" value="1"/>
</dbReference>
<evidence type="ECO:0000256" key="1">
    <source>
        <dbReference type="ARBA" id="ARBA00001933"/>
    </source>
</evidence>
<dbReference type="EC" id="2.6.1.1" evidence="3"/>
<feature type="region of interest" description="Disordered" evidence="7">
    <location>
        <begin position="1"/>
        <end position="36"/>
    </location>
</feature>
<proteinExistence type="predicted"/>
<dbReference type="GO" id="GO:0030170">
    <property type="term" value="F:pyridoxal phosphate binding"/>
    <property type="evidence" value="ECO:0007669"/>
    <property type="project" value="InterPro"/>
</dbReference>
<comment type="cofactor">
    <cofactor evidence="1">
        <name>pyridoxal 5'-phosphate</name>
        <dbReference type="ChEBI" id="CHEBI:597326"/>
    </cofactor>
</comment>
<evidence type="ECO:0000256" key="7">
    <source>
        <dbReference type="SAM" id="MobiDB-lite"/>
    </source>
</evidence>
<dbReference type="PANTHER" id="PTHR11879:SF55">
    <property type="entry name" value="GLUTAMATE OXALOACETATE TRANSAMINASE 1, ISOFORM B"/>
    <property type="match status" value="1"/>
</dbReference>
<evidence type="ECO:0000259" key="9">
    <source>
        <dbReference type="Pfam" id="PF00155"/>
    </source>
</evidence>
<keyword evidence="5" id="KW-0808">Transferase</keyword>
<evidence type="ECO:0000256" key="5">
    <source>
        <dbReference type="ARBA" id="ARBA00022679"/>
    </source>
</evidence>
<sequence>MKNHPSSPKQDPNLNLPVPGSLAQHETSATEEGEPWVPPVVQRVEKMMATDPSLDHEYHWFSGLEPLTTAVTRLLLGTESRHVRENKVVTFQSVGGTGALRIGAQFLSKEMGYDTFCLSSPSWEDHEIVFRMAGFTTVLNYRYWSDVTKSLDITGLLEDLSKAPENAVVVLQPSAHNPTGCDPSREQWARIADVIQEKKLFPFFDVPYQGLASRDVDDDIWPVRFFADRGLEFMVAYSLALSTALYSKYISDHSIVHAVVYTISLYLLLVGSPILFFFPGHFLPWPVDIPGVLDSSSPASRLFPSEQGSSSKEQLPTSHLYPLYLPSPLAGIPGVPGSSAIFITGIPGTPFRG</sequence>
<dbReference type="SUPFAM" id="SSF53383">
    <property type="entry name" value="PLP-dependent transferases"/>
    <property type="match status" value="1"/>
</dbReference>
<feature type="domain" description="Aminotransferase class I/classII large" evidence="9">
    <location>
        <begin position="39"/>
        <end position="246"/>
    </location>
</feature>
<feature type="compositionally biased region" description="Polar residues" evidence="7">
    <location>
        <begin position="1"/>
        <end position="13"/>
    </location>
</feature>
<dbReference type="CDD" id="cd00609">
    <property type="entry name" value="AAT_like"/>
    <property type="match status" value="1"/>
</dbReference>
<dbReference type="PANTHER" id="PTHR11879">
    <property type="entry name" value="ASPARTATE AMINOTRANSFERASE"/>
    <property type="match status" value="1"/>
</dbReference>
<dbReference type="InterPro" id="IPR000796">
    <property type="entry name" value="Asp_trans"/>
</dbReference>
<evidence type="ECO:0000256" key="8">
    <source>
        <dbReference type="SAM" id="Phobius"/>
    </source>
</evidence>
<name>A0A7R9JS47_TIMGE</name>
<accession>A0A7R9JS47</accession>
<organism evidence="10">
    <name type="scientific">Timema genevievae</name>
    <name type="common">Walking stick</name>
    <dbReference type="NCBI Taxonomy" id="629358"/>
    <lineage>
        <taxon>Eukaryota</taxon>
        <taxon>Metazoa</taxon>
        <taxon>Ecdysozoa</taxon>
        <taxon>Arthropoda</taxon>
        <taxon>Hexapoda</taxon>
        <taxon>Insecta</taxon>
        <taxon>Pterygota</taxon>
        <taxon>Neoptera</taxon>
        <taxon>Polyneoptera</taxon>
        <taxon>Phasmatodea</taxon>
        <taxon>Timematodea</taxon>
        <taxon>Timematoidea</taxon>
        <taxon>Timematidae</taxon>
        <taxon>Timema</taxon>
    </lineage>
</organism>
<dbReference type="InterPro" id="IPR015421">
    <property type="entry name" value="PyrdxlP-dep_Trfase_major"/>
</dbReference>
<dbReference type="Gene3D" id="3.40.640.10">
    <property type="entry name" value="Type I PLP-dependent aspartate aminotransferase-like (Major domain)"/>
    <property type="match status" value="1"/>
</dbReference>
<keyword evidence="8" id="KW-0812">Transmembrane</keyword>